<dbReference type="GO" id="GO:0062129">
    <property type="term" value="C:chitin-based extracellular matrix"/>
    <property type="evidence" value="ECO:0007669"/>
    <property type="project" value="TreeGrafter"/>
</dbReference>
<feature type="compositionally biased region" description="Low complexity" evidence="2">
    <location>
        <begin position="254"/>
        <end position="267"/>
    </location>
</feature>
<feature type="compositionally biased region" description="Polar residues" evidence="2">
    <location>
        <begin position="298"/>
        <end position="327"/>
    </location>
</feature>
<protein>
    <submittedName>
        <fullName evidence="3">Uncharacterized protein</fullName>
    </submittedName>
</protein>
<name>A0A8J5V9Q3_9HYME</name>
<comment type="caution">
    <text evidence="3">The sequence shown here is derived from an EMBL/GenBank/DDBJ whole genome shotgun (WGS) entry which is preliminary data.</text>
</comment>
<dbReference type="InterPro" id="IPR050468">
    <property type="entry name" value="Cuticle_Struct_Prot"/>
</dbReference>
<accession>A0A8J5V9Q3</accession>
<proteinExistence type="predicted"/>
<dbReference type="PROSITE" id="PS51155">
    <property type="entry name" value="CHIT_BIND_RR_2"/>
    <property type="match status" value="2"/>
</dbReference>
<dbReference type="InterPro" id="IPR000618">
    <property type="entry name" value="Insect_cuticle"/>
</dbReference>
<dbReference type="Proteomes" id="UP000729913">
    <property type="component" value="Unassembled WGS sequence"/>
</dbReference>
<keyword evidence="1" id="KW-0193">Cuticle</keyword>
<dbReference type="Pfam" id="PF00379">
    <property type="entry name" value="Chitin_bind_4"/>
    <property type="match status" value="2"/>
</dbReference>
<organism evidence="3 4">
    <name type="scientific">Cotesia typhae</name>
    <dbReference type="NCBI Taxonomy" id="2053667"/>
    <lineage>
        <taxon>Eukaryota</taxon>
        <taxon>Metazoa</taxon>
        <taxon>Ecdysozoa</taxon>
        <taxon>Arthropoda</taxon>
        <taxon>Hexapoda</taxon>
        <taxon>Insecta</taxon>
        <taxon>Pterygota</taxon>
        <taxon>Neoptera</taxon>
        <taxon>Endopterygota</taxon>
        <taxon>Hymenoptera</taxon>
        <taxon>Apocrita</taxon>
        <taxon>Ichneumonoidea</taxon>
        <taxon>Braconidae</taxon>
        <taxon>Microgastrinae</taxon>
        <taxon>Cotesia</taxon>
    </lineage>
</organism>
<feature type="region of interest" description="Disordered" evidence="2">
    <location>
        <begin position="249"/>
        <end position="273"/>
    </location>
</feature>
<evidence type="ECO:0000256" key="1">
    <source>
        <dbReference type="PROSITE-ProRule" id="PRU00497"/>
    </source>
</evidence>
<reference evidence="3" key="2">
    <citation type="submission" date="2021-04" db="EMBL/GenBank/DDBJ databases">
        <title>Genome-wide patterns of bracovirus chromosomal integration into multiple host tissues during parasitism.</title>
        <authorList>
            <person name="Chebbi M.A.C."/>
        </authorList>
    </citation>
    <scope>NUCLEOTIDE SEQUENCE</scope>
    <source>
        <tissue evidence="3">Whole body</tissue>
    </source>
</reference>
<dbReference type="PANTHER" id="PTHR10380:SF206">
    <property type="entry name" value="GH27759P"/>
    <property type="match status" value="1"/>
</dbReference>
<evidence type="ECO:0000256" key="2">
    <source>
        <dbReference type="SAM" id="MobiDB-lite"/>
    </source>
</evidence>
<gene>
    <name evidence="3" type="ORF">G9C98_005849</name>
</gene>
<feature type="region of interest" description="Disordered" evidence="2">
    <location>
        <begin position="298"/>
        <end position="336"/>
    </location>
</feature>
<evidence type="ECO:0000313" key="3">
    <source>
        <dbReference type="EMBL" id="KAG8037638.1"/>
    </source>
</evidence>
<keyword evidence="4" id="KW-1185">Reference proteome</keyword>
<dbReference type="OrthoDB" id="8251006at2759"/>
<dbReference type="EMBL" id="JAAOIC020000047">
    <property type="protein sequence ID" value="KAG8037638.1"/>
    <property type="molecule type" value="Genomic_DNA"/>
</dbReference>
<dbReference type="PANTHER" id="PTHR10380">
    <property type="entry name" value="CUTICLE PROTEIN"/>
    <property type="match status" value="1"/>
</dbReference>
<evidence type="ECO:0000313" key="4">
    <source>
        <dbReference type="Proteomes" id="UP000729913"/>
    </source>
</evidence>
<reference evidence="3" key="1">
    <citation type="submission" date="2020-03" db="EMBL/GenBank/DDBJ databases">
        <authorList>
            <person name="Chebbi M.A."/>
            <person name="Drezen J.M."/>
        </authorList>
    </citation>
    <scope>NUCLEOTIDE SEQUENCE</scope>
    <source>
        <tissue evidence="3">Whole body</tissue>
    </source>
</reference>
<dbReference type="GO" id="GO:0008010">
    <property type="term" value="F:structural constituent of chitin-based larval cuticle"/>
    <property type="evidence" value="ECO:0007669"/>
    <property type="project" value="TreeGrafter"/>
</dbReference>
<sequence>MYVSWHRKPGDMGSLNMDRRLETFPIPRTPLISVFCLTPDEIEAQRSGWNVDPNTQYHIQTDEGPERYFRFQTLNGQFRKEKRLEDGTVIGTEGWLDPLGYLRIKDYIADREGFRILKSKTVYVGINRPIDEAVTASKRVPPTSGVLVKPRRPPNPFRQPVLQDFSSNSIESNTIKPYRAYSSADSRRFIVPSTPSYPHSNYYSTTIRPIAIANELPKPATNKYIRPYRVYNRSYRRSYPYVGSPTVEIEPPEDNSNNNIINSSNNDDAIKGTPESKFGLYRADNRRYRAALASGRFNSTSRQVRTRRPNFTTENSDSQTKETTSPVYYTLPPANPRTRQARLSQGISSTPQEYEFPQYDGTHTTADGFQYYLKTHYHEEEQQPDKSVGSFGYVDPFGIRRVVYYKADGQNGFVHKKNNRYVGFDATPYDPVPPK</sequence>
<dbReference type="AlphaFoldDB" id="A0A8J5V9Q3"/>